<dbReference type="PANTHER" id="PTHR13112:SF0">
    <property type="entry name" value="FI21285P1"/>
    <property type="match status" value="1"/>
</dbReference>
<feature type="region of interest" description="Disordered" evidence="6">
    <location>
        <begin position="165"/>
        <end position="446"/>
    </location>
</feature>
<dbReference type="GO" id="GO:0045727">
    <property type="term" value="P:positive regulation of translation"/>
    <property type="evidence" value="ECO:0007669"/>
    <property type="project" value="TreeGrafter"/>
</dbReference>
<evidence type="ECO:0000256" key="4">
    <source>
        <dbReference type="ARBA" id="ARBA00023242"/>
    </source>
</evidence>
<keyword evidence="5" id="KW-0694">RNA-binding</keyword>
<dbReference type="CDD" id="cd12455">
    <property type="entry name" value="RRM_like_Smg4_UPF3"/>
    <property type="match status" value="1"/>
</dbReference>
<dbReference type="InterPro" id="IPR012677">
    <property type="entry name" value="Nucleotide-bd_a/b_plait_sf"/>
</dbReference>
<dbReference type="GO" id="GO:0003729">
    <property type="term" value="F:mRNA binding"/>
    <property type="evidence" value="ECO:0007669"/>
    <property type="project" value="TreeGrafter"/>
</dbReference>
<dbReference type="GO" id="GO:0005730">
    <property type="term" value="C:nucleolus"/>
    <property type="evidence" value="ECO:0007669"/>
    <property type="project" value="TreeGrafter"/>
</dbReference>
<feature type="compositionally biased region" description="Polar residues" evidence="6">
    <location>
        <begin position="15"/>
        <end position="28"/>
    </location>
</feature>
<comment type="similarity">
    <text evidence="2">Belongs to the RENT3 family.</text>
</comment>
<dbReference type="RefSeq" id="XP_024320219.1">
    <property type="nucleotide sequence ID" value="XM_024472240.1"/>
</dbReference>
<dbReference type="PROSITE" id="PS50102">
    <property type="entry name" value="RRM"/>
    <property type="match status" value="1"/>
</dbReference>
<keyword evidence="4" id="KW-0539">Nucleus</keyword>
<organism evidence="8">
    <name type="scientific">Pseudogymnoascus destructans</name>
    <dbReference type="NCBI Taxonomy" id="655981"/>
    <lineage>
        <taxon>Eukaryota</taxon>
        <taxon>Fungi</taxon>
        <taxon>Dikarya</taxon>
        <taxon>Ascomycota</taxon>
        <taxon>Pezizomycotina</taxon>
        <taxon>Leotiomycetes</taxon>
        <taxon>Thelebolales</taxon>
        <taxon>Thelebolaceae</taxon>
        <taxon>Pseudogymnoascus</taxon>
    </lineage>
</organism>
<feature type="compositionally biased region" description="Low complexity" evidence="6">
    <location>
        <begin position="321"/>
        <end position="344"/>
    </location>
</feature>
<dbReference type="GeneID" id="36291735"/>
<dbReference type="SMART" id="SM00360">
    <property type="entry name" value="RRM"/>
    <property type="match status" value="1"/>
</dbReference>
<comment type="subcellular location">
    <subcellularLocation>
        <location evidence="1">Nucleus</location>
    </subcellularLocation>
</comment>
<dbReference type="Pfam" id="PF00076">
    <property type="entry name" value="RRM_1"/>
    <property type="match status" value="1"/>
</dbReference>
<dbReference type="GO" id="GO:0000184">
    <property type="term" value="P:nuclear-transcribed mRNA catabolic process, nonsense-mediated decay"/>
    <property type="evidence" value="ECO:0007669"/>
    <property type="project" value="UniProtKB-KW"/>
</dbReference>
<feature type="compositionally biased region" description="Low complexity" evidence="6">
    <location>
        <begin position="553"/>
        <end position="576"/>
    </location>
</feature>
<name>A0A176ZYD0_9PEZI</name>
<feature type="compositionally biased region" description="Basic and acidic residues" evidence="6">
    <location>
        <begin position="354"/>
        <end position="363"/>
    </location>
</feature>
<keyword evidence="3" id="KW-0866">Nonsense-mediated mRNA decay</keyword>
<dbReference type="InterPro" id="IPR035979">
    <property type="entry name" value="RBD_domain_sf"/>
</dbReference>
<evidence type="ECO:0000256" key="6">
    <source>
        <dbReference type="SAM" id="MobiDB-lite"/>
    </source>
</evidence>
<feature type="compositionally biased region" description="Basic and acidic residues" evidence="6">
    <location>
        <begin position="226"/>
        <end position="265"/>
    </location>
</feature>
<evidence type="ECO:0000256" key="3">
    <source>
        <dbReference type="ARBA" id="ARBA00023161"/>
    </source>
</evidence>
<dbReference type="PANTHER" id="PTHR13112">
    <property type="entry name" value="UPF3 REGULATOR OF NONSENSE TRANSCRIPTS-LIKE PROTEIN"/>
    <property type="match status" value="1"/>
</dbReference>
<dbReference type="Proteomes" id="UP000077154">
    <property type="component" value="Unassembled WGS sequence"/>
</dbReference>
<dbReference type="AlphaFoldDB" id="A0A176ZYD0"/>
<evidence type="ECO:0000313" key="8">
    <source>
        <dbReference type="EMBL" id="OAF54916.1"/>
    </source>
</evidence>
<proteinExistence type="inferred from homology"/>
<dbReference type="eggNOG" id="KOG1295">
    <property type="taxonomic scope" value="Eukaryota"/>
</dbReference>
<feature type="compositionally biased region" description="Low complexity" evidence="6">
    <location>
        <begin position="205"/>
        <end position="224"/>
    </location>
</feature>
<dbReference type="OrthoDB" id="18087at2759"/>
<gene>
    <name evidence="8" type="ORF">VC83_08695</name>
</gene>
<dbReference type="InterPro" id="IPR005120">
    <property type="entry name" value="UPF3_dom"/>
</dbReference>
<dbReference type="InterPro" id="IPR039722">
    <property type="entry name" value="Upf3"/>
</dbReference>
<feature type="compositionally biased region" description="Pro residues" evidence="6">
    <location>
        <begin position="411"/>
        <end position="428"/>
    </location>
</feature>
<dbReference type="SUPFAM" id="SSF54928">
    <property type="entry name" value="RNA-binding domain, RBD"/>
    <property type="match status" value="2"/>
</dbReference>
<evidence type="ECO:0000256" key="2">
    <source>
        <dbReference type="ARBA" id="ARBA00005991"/>
    </source>
</evidence>
<feature type="compositionally biased region" description="Basic and acidic residues" evidence="6">
    <location>
        <begin position="169"/>
        <end position="182"/>
    </location>
</feature>
<dbReference type="VEuPathDB" id="FungiDB:GMDG_05626"/>
<dbReference type="Gene3D" id="3.30.70.330">
    <property type="match status" value="2"/>
</dbReference>
<feature type="region of interest" description="Disordered" evidence="6">
    <location>
        <begin position="1"/>
        <end position="28"/>
    </location>
</feature>
<dbReference type="Pfam" id="PF03467">
    <property type="entry name" value="Smg4_UPF3"/>
    <property type="match status" value="1"/>
</dbReference>
<evidence type="ECO:0000256" key="5">
    <source>
        <dbReference type="PROSITE-ProRule" id="PRU00176"/>
    </source>
</evidence>
<feature type="compositionally biased region" description="Gly residues" evidence="6">
    <location>
        <begin position="539"/>
        <end position="552"/>
    </location>
</feature>
<dbReference type="InterPro" id="IPR000504">
    <property type="entry name" value="RRM_dom"/>
</dbReference>
<accession>A0A176ZYD0</accession>
<dbReference type="GO" id="GO:0005737">
    <property type="term" value="C:cytoplasm"/>
    <property type="evidence" value="ECO:0007669"/>
    <property type="project" value="TreeGrafter"/>
</dbReference>
<feature type="region of interest" description="Disordered" evidence="6">
    <location>
        <begin position="505"/>
        <end position="576"/>
    </location>
</feature>
<evidence type="ECO:0000259" key="7">
    <source>
        <dbReference type="PROSITE" id="PS50102"/>
    </source>
</evidence>
<protein>
    <recommendedName>
        <fullName evidence="7">RRM domain-containing protein</fullName>
    </recommendedName>
</protein>
<dbReference type="EMBL" id="KV441414">
    <property type="protein sequence ID" value="OAF54916.1"/>
    <property type="molecule type" value="Genomic_DNA"/>
</dbReference>
<feature type="compositionally biased region" description="Basic and acidic residues" evidence="6">
    <location>
        <begin position="192"/>
        <end position="204"/>
    </location>
</feature>
<reference evidence="8" key="1">
    <citation type="submission" date="2016-03" db="EMBL/GenBank/DDBJ databases">
        <title>Updated assembly of Pseudogymnoascus destructans, the fungus causing white-nose syndrome of bats.</title>
        <authorList>
            <person name="Palmer J.M."/>
            <person name="Drees K.P."/>
            <person name="Foster J.T."/>
            <person name="Lindner D.L."/>
        </authorList>
    </citation>
    <scope>NUCLEOTIDE SEQUENCE [LARGE SCALE GENOMIC DNA]</scope>
    <source>
        <strain evidence="8">20631-21</strain>
    </source>
</reference>
<feature type="compositionally biased region" description="Low complexity" evidence="6">
    <location>
        <begin position="377"/>
        <end position="410"/>
    </location>
</feature>
<feature type="compositionally biased region" description="Gly residues" evidence="6">
    <location>
        <begin position="518"/>
        <end position="530"/>
    </location>
</feature>
<feature type="domain" description="RRM" evidence="7">
    <location>
        <begin position="433"/>
        <end position="507"/>
    </location>
</feature>
<evidence type="ECO:0000256" key="1">
    <source>
        <dbReference type="ARBA" id="ARBA00004123"/>
    </source>
</evidence>
<sequence>MTSRAQANGVLPIPASQTAPKMSKASQNRAGPSLKVVVRRLAPALTETEFMKIIGDEWKVGAGRVDWFSYKPGKVSTDPSKASRPSRAYLHLINEPYLTQLSNHVRQLTFEDAAKTFTNPCLLGPASLEYTSYARIPSGKRRTDARQGTIDLDPEFMDFLESLANPKSTKGEDTEPSTKGEKVTTTPLVQYLKDKKANKSKEAAAAKAAKQSRLESQAASASGKSKSKEGAADEPHKKTPKDGKRERLVEKAAREAVRVLNREASKATGAQAQPGNAAPTEAPKNPRAATRERGSIAAAARILQRDLGLSPVNAHRRAKVEAGAAAKSEAAAASAPQGPKAGPSNAGGGGKGKGRVENNKAKEPTPAITLLKKPVEPAAAAPPASSASPKPAAGTSAPPSTSRQTASASQPNPPSAPSGRKPAPPPVPTAGATRAFVKHANPSQGVTEPLLREAMTVFGAVTNVEIDKRKGFAYVDFADTEGLRKAVAANPTKIAQGTVVVLERKDTKPAREAPAVGARGGFGGGGGRGGRSVRRGRGGRGAGGGGGGGGGAAAERSAGASASAAPAAPTGPAAAK</sequence>